<dbReference type="AlphaFoldDB" id="A0A1D6N636"/>
<accession>A0A1D6N636</accession>
<sequence>MRAVILLHHLICFSSHLLFWHKFFWFSERNSLKRFNCTNEFLDPGISYHQVRKASISGIPYFYLMQRRGSRQNENNKGRSSASGTRLCRPNLEIENQISLVKMQVARQC</sequence>
<organism evidence="1">
    <name type="scientific">Zea mays</name>
    <name type="common">Maize</name>
    <dbReference type="NCBI Taxonomy" id="4577"/>
    <lineage>
        <taxon>Eukaryota</taxon>
        <taxon>Viridiplantae</taxon>
        <taxon>Streptophyta</taxon>
        <taxon>Embryophyta</taxon>
        <taxon>Tracheophyta</taxon>
        <taxon>Spermatophyta</taxon>
        <taxon>Magnoliopsida</taxon>
        <taxon>Liliopsida</taxon>
        <taxon>Poales</taxon>
        <taxon>Poaceae</taxon>
        <taxon>PACMAD clade</taxon>
        <taxon>Panicoideae</taxon>
        <taxon>Andropogonodae</taxon>
        <taxon>Andropogoneae</taxon>
        <taxon>Tripsacinae</taxon>
        <taxon>Zea</taxon>
    </lineage>
</organism>
<reference evidence="1" key="1">
    <citation type="submission" date="2015-12" db="EMBL/GenBank/DDBJ databases">
        <title>Update maize B73 reference genome by single molecule sequencing technologies.</title>
        <authorList>
            <consortium name="Maize Genome Sequencing Project"/>
            <person name="Ware D."/>
        </authorList>
    </citation>
    <scope>NUCLEOTIDE SEQUENCE [LARGE SCALE GENOMIC DNA]</scope>
    <source>
        <tissue evidence="1">Seedling</tissue>
    </source>
</reference>
<protein>
    <submittedName>
        <fullName evidence="1">Uncharacterized protein</fullName>
    </submittedName>
</protein>
<dbReference type="EMBL" id="CM007649">
    <property type="protein sequence ID" value="ONM36061.1"/>
    <property type="molecule type" value="Genomic_DNA"/>
</dbReference>
<evidence type="ECO:0000313" key="1">
    <source>
        <dbReference type="EMBL" id="ONM36061.1"/>
    </source>
</evidence>
<gene>
    <name evidence="1" type="ORF">ZEAMMB73_Zm00001d042689</name>
</gene>
<name>A0A1D6N636_MAIZE</name>
<proteinExistence type="predicted"/>